<reference evidence="1 2" key="1">
    <citation type="submission" date="2009-07" db="EMBL/GenBank/DDBJ databases">
        <authorList>
            <person name="Madupu R."/>
            <person name="Durkin A.S."/>
            <person name="Torralba M."/>
            <person name="Methe B."/>
            <person name="Sutton G.G."/>
            <person name="Strausberg R.L."/>
            <person name="Nelson K.E."/>
        </authorList>
    </citation>
    <scope>NUCLEOTIDE SEQUENCE [LARGE SCALE GENOMIC DNA]</scope>
    <source>
        <strain evidence="1 2">SK82</strain>
    </source>
</reference>
<dbReference type="Proteomes" id="UP000018419">
    <property type="component" value="Unassembled WGS sequence"/>
</dbReference>
<keyword evidence="2" id="KW-1185">Reference proteome</keyword>
<accession>A0ABP2GLY0</accession>
<comment type="caution">
    <text evidence="1">The sequence shown here is derived from an EMBL/GenBank/DDBJ whole genome shotgun (WGS) entry which is preliminary data.</text>
</comment>
<name>A0ABP2GLY0_ACIRA</name>
<dbReference type="EMBL" id="ACVR01000045">
    <property type="protein sequence ID" value="EET82263.1"/>
    <property type="molecule type" value="Genomic_DNA"/>
</dbReference>
<gene>
    <name evidence="1" type="ORF">ACIRA0001_2311</name>
</gene>
<evidence type="ECO:0000313" key="1">
    <source>
        <dbReference type="EMBL" id="EET82263.1"/>
    </source>
</evidence>
<protein>
    <submittedName>
        <fullName evidence="1">Uncharacterized protein</fullName>
    </submittedName>
</protein>
<evidence type="ECO:0000313" key="2">
    <source>
        <dbReference type="Proteomes" id="UP000018419"/>
    </source>
</evidence>
<proteinExistence type="predicted"/>
<sequence>MKYFIKKTHQKASMKKLWAMTSEKDLKVLQNVNNPLFFNKKSML</sequence>
<organism evidence="1 2">
    <name type="scientific">Acinetobacter radioresistens SK82</name>
    <dbReference type="NCBI Taxonomy" id="596318"/>
    <lineage>
        <taxon>Bacteria</taxon>
        <taxon>Pseudomonadati</taxon>
        <taxon>Pseudomonadota</taxon>
        <taxon>Gammaproteobacteria</taxon>
        <taxon>Moraxellales</taxon>
        <taxon>Moraxellaceae</taxon>
        <taxon>Acinetobacter</taxon>
    </lineage>
</organism>